<dbReference type="Gene3D" id="3.30.420.40">
    <property type="match status" value="2"/>
</dbReference>
<dbReference type="RefSeq" id="WP_188734850.1">
    <property type="nucleotide sequence ID" value="NZ_BMLW01000007.1"/>
</dbReference>
<dbReference type="Proteomes" id="UP000641206">
    <property type="component" value="Unassembled WGS sequence"/>
</dbReference>
<accession>A0ABQ2NW68</accession>
<evidence type="ECO:0000256" key="3">
    <source>
        <dbReference type="ARBA" id="ARBA00014701"/>
    </source>
</evidence>
<evidence type="ECO:0000256" key="2">
    <source>
        <dbReference type="ARBA" id="ARBA00012323"/>
    </source>
</evidence>
<proteinExistence type="inferred from homology"/>
<dbReference type="EC" id="2.7.1.2" evidence="2"/>
<gene>
    <name evidence="9" type="primary">glcK</name>
    <name evidence="9" type="ORF">GCM10011346_26590</name>
</gene>
<dbReference type="InterPro" id="IPR004654">
    <property type="entry name" value="ROK_glcA"/>
</dbReference>
<keyword evidence="5" id="KW-0547">Nucleotide-binding</keyword>
<keyword evidence="7" id="KW-0067">ATP-binding</keyword>
<evidence type="ECO:0000256" key="8">
    <source>
        <dbReference type="ARBA" id="ARBA00032386"/>
    </source>
</evidence>
<evidence type="ECO:0000256" key="1">
    <source>
        <dbReference type="ARBA" id="ARBA00006479"/>
    </source>
</evidence>
<evidence type="ECO:0000256" key="5">
    <source>
        <dbReference type="ARBA" id="ARBA00022741"/>
    </source>
</evidence>
<dbReference type="InterPro" id="IPR043129">
    <property type="entry name" value="ATPase_NBD"/>
</dbReference>
<organism evidence="9 10">
    <name type="scientific">Oceanobacillus neutriphilus</name>
    <dbReference type="NCBI Taxonomy" id="531815"/>
    <lineage>
        <taxon>Bacteria</taxon>
        <taxon>Bacillati</taxon>
        <taxon>Bacillota</taxon>
        <taxon>Bacilli</taxon>
        <taxon>Bacillales</taxon>
        <taxon>Bacillaceae</taxon>
        <taxon>Oceanobacillus</taxon>
    </lineage>
</organism>
<dbReference type="PANTHER" id="PTHR18964">
    <property type="entry name" value="ROK (REPRESSOR, ORF, KINASE) FAMILY"/>
    <property type="match status" value="1"/>
</dbReference>
<sequence length="321" mass="34273">MKKMIGIDIGGTSIKIGLINNKGSIMKKWEIKTNREINGRYIIDDIWNSIELNLSNELTTNEILGLGVGAPGFVDKKTGLVYEAVNLGWKNYPIGKRLKEISNLPVFIENDANLAALGENWIGAGKQAEFLIAITLGTGVGSGVIVNGSILSGANGTAAEIGHIIYDSNGVLCNCGRVGCLDTIVSARGIVNQLLDKKEGNGSGSIWRNLVCKEHITAKDVFEYASKGDKDCQEVITKTTDILGKALSDVATIINPSKILIGGGVSKAGSQLLDPVIKAFQKYSLHRINEACEIKIAELGNDAGIIGAAFLVKENFTELSR</sequence>
<keyword evidence="6" id="KW-0418">Kinase</keyword>
<evidence type="ECO:0000256" key="4">
    <source>
        <dbReference type="ARBA" id="ARBA00022679"/>
    </source>
</evidence>
<dbReference type="NCBIfam" id="TIGR00744">
    <property type="entry name" value="ROK_glcA_fam"/>
    <property type="match status" value="1"/>
</dbReference>
<dbReference type="EMBL" id="BMLW01000007">
    <property type="protein sequence ID" value="GGP12068.1"/>
    <property type="molecule type" value="Genomic_DNA"/>
</dbReference>
<keyword evidence="10" id="KW-1185">Reference proteome</keyword>
<dbReference type="InterPro" id="IPR049874">
    <property type="entry name" value="ROK_cs"/>
</dbReference>
<comment type="caution">
    <text evidence="9">The sequence shown here is derived from an EMBL/GenBank/DDBJ whole genome shotgun (WGS) entry which is preliminary data.</text>
</comment>
<dbReference type="SUPFAM" id="SSF53067">
    <property type="entry name" value="Actin-like ATPase domain"/>
    <property type="match status" value="1"/>
</dbReference>
<reference evidence="10" key="1">
    <citation type="journal article" date="2019" name="Int. J. Syst. Evol. Microbiol.">
        <title>The Global Catalogue of Microorganisms (GCM) 10K type strain sequencing project: providing services to taxonomists for standard genome sequencing and annotation.</title>
        <authorList>
            <consortium name="The Broad Institute Genomics Platform"/>
            <consortium name="The Broad Institute Genome Sequencing Center for Infectious Disease"/>
            <person name="Wu L."/>
            <person name="Ma J."/>
        </authorList>
    </citation>
    <scope>NUCLEOTIDE SEQUENCE [LARGE SCALE GENOMIC DNA]</scope>
    <source>
        <strain evidence="10">CGMCC 1.7693</strain>
    </source>
</reference>
<comment type="similarity">
    <text evidence="1">Belongs to the ROK (NagC/XylR) family.</text>
</comment>
<dbReference type="Pfam" id="PF00480">
    <property type="entry name" value="ROK"/>
    <property type="match status" value="1"/>
</dbReference>
<dbReference type="InterPro" id="IPR000600">
    <property type="entry name" value="ROK"/>
</dbReference>
<evidence type="ECO:0000256" key="7">
    <source>
        <dbReference type="ARBA" id="ARBA00022840"/>
    </source>
</evidence>
<dbReference type="PANTHER" id="PTHR18964:SF149">
    <property type="entry name" value="BIFUNCTIONAL UDP-N-ACETYLGLUCOSAMINE 2-EPIMERASE_N-ACETYLMANNOSAMINE KINASE"/>
    <property type="match status" value="1"/>
</dbReference>
<evidence type="ECO:0000313" key="10">
    <source>
        <dbReference type="Proteomes" id="UP000641206"/>
    </source>
</evidence>
<protein>
    <recommendedName>
        <fullName evidence="3">Glucokinase</fullName>
        <ecNumber evidence="2">2.7.1.2</ecNumber>
    </recommendedName>
    <alternativeName>
        <fullName evidence="8">Glucose kinase</fullName>
    </alternativeName>
</protein>
<keyword evidence="4" id="KW-0808">Transferase</keyword>
<evidence type="ECO:0000313" key="9">
    <source>
        <dbReference type="EMBL" id="GGP12068.1"/>
    </source>
</evidence>
<name>A0ABQ2NW68_9BACI</name>
<dbReference type="PROSITE" id="PS01125">
    <property type="entry name" value="ROK"/>
    <property type="match status" value="1"/>
</dbReference>
<evidence type="ECO:0000256" key="6">
    <source>
        <dbReference type="ARBA" id="ARBA00022777"/>
    </source>
</evidence>